<feature type="binding site" evidence="8">
    <location>
        <position position="70"/>
    </location>
    <ligand>
        <name>GTP</name>
        <dbReference type="ChEBI" id="CHEBI:37565"/>
    </ligand>
</feature>
<dbReference type="PANTHER" id="PTHR19136:SF81">
    <property type="entry name" value="MOLYBDENUM COFACTOR GUANYLYLTRANSFERASE"/>
    <property type="match status" value="1"/>
</dbReference>
<comment type="catalytic activity">
    <reaction evidence="8">
        <text>Mo-molybdopterin + GTP + H(+) = Mo-molybdopterin guanine dinucleotide + diphosphate</text>
        <dbReference type="Rhea" id="RHEA:34243"/>
        <dbReference type="ChEBI" id="CHEBI:15378"/>
        <dbReference type="ChEBI" id="CHEBI:33019"/>
        <dbReference type="ChEBI" id="CHEBI:37565"/>
        <dbReference type="ChEBI" id="CHEBI:71302"/>
        <dbReference type="ChEBI" id="CHEBI:71310"/>
        <dbReference type="EC" id="2.7.7.77"/>
    </reaction>
</comment>
<comment type="subcellular location">
    <subcellularLocation>
        <location evidence="8">Cytoplasm</location>
    </subcellularLocation>
</comment>
<feature type="domain" description="MobA-like NTP transferase" evidence="9">
    <location>
        <begin position="9"/>
        <end position="161"/>
    </location>
</feature>
<evidence type="ECO:0000256" key="4">
    <source>
        <dbReference type="ARBA" id="ARBA00022741"/>
    </source>
</evidence>
<feature type="binding site" evidence="8">
    <location>
        <position position="25"/>
    </location>
    <ligand>
        <name>GTP</name>
        <dbReference type="ChEBI" id="CHEBI:37565"/>
    </ligand>
</feature>
<dbReference type="STRING" id="290052.ASU35_05780"/>
<evidence type="ECO:0000313" key="10">
    <source>
        <dbReference type="EMBL" id="KSV60264.1"/>
    </source>
</evidence>
<dbReference type="GO" id="GO:0006777">
    <property type="term" value="P:Mo-molybdopterin cofactor biosynthetic process"/>
    <property type="evidence" value="ECO:0007669"/>
    <property type="project" value="UniProtKB-KW"/>
</dbReference>
<evidence type="ECO:0000256" key="1">
    <source>
        <dbReference type="ARBA" id="ARBA00022490"/>
    </source>
</evidence>
<reference evidence="10 11" key="1">
    <citation type="submission" date="2015-11" db="EMBL/GenBank/DDBJ databases">
        <title>Butyribacter intestini gen. nov., sp. nov., a butyric acid-producing bacterium of the family Lachnospiraceae isolated from the human faeces.</title>
        <authorList>
            <person name="Zou Y."/>
            <person name="Xue W."/>
            <person name="Luo G."/>
            <person name="Lv M."/>
        </authorList>
    </citation>
    <scope>NUCLEOTIDE SEQUENCE [LARGE SCALE GENOMIC DNA]</scope>
    <source>
        <strain evidence="10 11">ACET-33324</strain>
    </source>
</reference>
<gene>
    <name evidence="8" type="primary">mobA</name>
    <name evidence="10" type="ORF">ASU35_05780</name>
</gene>
<dbReference type="InterPro" id="IPR025877">
    <property type="entry name" value="MobA-like_NTP_Trfase"/>
</dbReference>
<dbReference type="GO" id="GO:0061603">
    <property type="term" value="F:molybdenum cofactor guanylyltransferase activity"/>
    <property type="evidence" value="ECO:0007669"/>
    <property type="project" value="UniProtKB-EC"/>
</dbReference>
<keyword evidence="3 8" id="KW-0479">Metal-binding</keyword>
<dbReference type="CDD" id="cd02503">
    <property type="entry name" value="MobA"/>
    <property type="match status" value="1"/>
</dbReference>
<dbReference type="InterPro" id="IPR013482">
    <property type="entry name" value="Molybde_CF_guanTrfase"/>
</dbReference>
<dbReference type="GO" id="GO:0005737">
    <property type="term" value="C:cytoplasm"/>
    <property type="evidence" value="ECO:0007669"/>
    <property type="project" value="UniProtKB-SubCell"/>
</dbReference>
<comment type="function">
    <text evidence="8">Transfers a GMP moiety from GTP to Mo-molybdopterin (Mo-MPT) cofactor (Moco or molybdenum cofactor) to form Mo-molybdopterin guanine dinucleotide (Mo-MGD) cofactor.</text>
</comment>
<proteinExistence type="inferred from homology"/>
<keyword evidence="1 8" id="KW-0963">Cytoplasm</keyword>
<name>A0A0V8QI77_9FIRM</name>
<evidence type="ECO:0000256" key="3">
    <source>
        <dbReference type="ARBA" id="ARBA00022723"/>
    </source>
</evidence>
<dbReference type="Proteomes" id="UP000054874">
    <property type="component" value="Unassembled WGS sequence"/>
</dbReference>
<keyword evidence="5 8" id="KW-0460">Magnesium</keyword>
<protein>
    <recommendedName>
        <fullName evidence="8">Probable molybdenum cofactor guanylyltransferase</fullName>
        <shortName evidence="8">MoCo guanylyltransferase</shortName>
        <ecNumber evidence="8">2.7.7.77</ecNumber>
    </recommendedName>
    <alternativeName>
        <fullName evidence="8">GTP:molybdopterin guanylyltransferase</fullName>
    </alternativeName>
    <alternativeName>
        <fullName evidence="8">Mo-MPT guanylyltransferase</fullName>
    </alternativeName>
    <alternativeName>
        <fullName evidence="8">Molybdopterin guanylyltransferase</fullName>
    </alternativeName>
    <alternativeName>
        <fullName evidence="8">Molybdopterin-guanine dinucleotide synthase</fullName>
        <shortName evidence="8">MGD synthase</shortName>
    </alternativeName>
</protein>
<feature type="binding site" evidence="8">
    <location>
        <begin position="12"/>
        <end position="14"/>
    </location>
    <ligand>
        <name>GTP</name>
        <dbReference type="ChEBI" id="CHEBI:37565"/>
    </ligand>
</feature>
<evidence type="ECO:0000313" key="11">
    <source>
        <dbReference type="Proteomes" id="UP000054874"/>
    </source>
</evidence>
<comment type="similarity">
    <text evidence="8">Belongs to the MobA family.</text>
</comment>
<sequence>MIPLKNMDGLILAGGKSSRMGGRHKGFLTYEEETFMERLVKELKKEAKQLWVSYGLETHAAYEGCRLVFDEFPGCGPLGGLHAGLKACETEELIVAACDMPFLKGELFYYLREWQEDFDGVVPIASGKIHPLAAIYKKSVLPVFEEQIKNGNYRLQDALKRLNIAYIDVSEREDFKRMLQNINTAEDYERINPREKLMLVDALELLPARIEKDKRGR</sequence>
<dbReference type="HAMAP" id="MF_00316">
    <property type="entry name" value="MobA"/>
    <property type="match status" value="1"/>
</dbReference>
<dbReference type="Pfam" id="PF12804">
    <property type="entry name" value="NTP_transf_3"/>
    <property type="match status" value="1"/>
</dbReference>
<evidence type="ECO:0000256" key="8">
    <source>
        <dbReference type="HAMAP-Rule" id="MF_00316"/>
    </source>
</evidence>
<dbReference type="EC" id="2.7.7.77" evidence="8"/>
<comment type="domain">
    <text evidence="8">The N-terminal domain determines nucleotide recognition and specific binding, while the C-terminal domain determines the specific binding to the target protein.</text>
</comment>
<accession>A0A0V8QI77</accession>
<keyword evidence="7 8" id="KW-0501">Molybdenum cofactor biosynthesis</keyword>
<evidence type="ECO:0000259" key="9">
    <source>
        <dbReference type="Pfam" id="PF12804"/>
    </source>
</evidence>
<dbReference type="Gene3D" id="3.90.550.10">
    <property type="entry name" value="Spore Coat Polysaccharide Biosynthesis Protein SpsA, Chain A"/>
    <property type="match status" value="1"/>
</dbReference>
<evidence type="ECO:0000256" key="6">
    <source>
        <dbReference type="ARBA" id="ARBA00023134"/>
    </source>
</evidence>
<feature type="binding site" evidence="8">
    <location>
        <position position="99"/>
    </location>
    <ligand>
        <name>Mg(2+)</name>
        <dbReference type="ChEBI" id="CHEBI:18420"/>
    </ligand>
</feature>
<evidence type="ECO:0000256" key="5">
    <source>
        <dbReference type="ARBA" id="ARBA00022842"/>
    </source>
</evidence>
<dbReference type="PANTHER" id="PTHR19136">
    <property type="entry name" value="MOLYBDENUM COFACTOR GUANYLYLTRANSFERASE"/>
    <property type="match status" value="1"/>
</dbReference>
<keyword evidence="6 8" id="KW-0342">GTP-binding</keyword>
<dbReference type="GO" id="GO:0046872">
    <property type="term" value="F:metal ion binding"/>
    <property type="evidence" value="ECO:0007669"/>
    <property type="project" value="UniProtKB-KW"/>
</dbReference>
<dbReference type="EMBL" id="LNAM01000024">
    <property type="protein sequence ID" value="KSV60264.1"/>
    <property type="molecule type" value="Genomic_DNA"/>
</dbReference>
<keyword evidence="4 8" id="KW-0547">Nucleotide-binding</keyword>
<dbReference type="SUPFAM" id="SSF53448">
    <property type="entry name" value="Nucleotide-diphospho-sugar transferases"/>
    <property type="match status" value="1"/>
</dbReference>
<organism evidence="10 11">
    <name type="scientific">Acetivibrio ethanolgignens</name>
    <dbReference type="NCBI Taxonomy" id="290052"/>
    <lineage>
        <taxon>Bacteria</taxon>
        <taxon>Bacillati</taxon>
        <taxon>Bacillota</taxon>
        <taxon>Clostridia</taxon>
        <taxon>Eubacteriales</taxon>
        <taxon>Oscillospiraceae</taxon>
        <taxon>Acetivibrio</taxon>
    </lineage>
</organism>
<feature type="binding site" evidence="8">
    <location>
        <position position="99"/>
    </location>
    <ligand>
        <name>GTP</name>
        <dbReference type="ChEBI" id="CHEBI:37565"/>
    </ligand>
</feature>
<dbReference type="GO" id="GO:0005525">
    <property type="term" value="F:GTP binding"/>
    <property type="evidence" value="ECO:0007669"/>
    <property type="project" value="UniProtKB-UniRule"/>
</dbReference>
<dbReference type="AlphaFoldDB" id="A0A0V8QI77"/>
<keyword evidence="11" id="KW-1185">Reference proteome</keyword>
<comment type="caution">
    <text evidence="8">Lacks conserved residue(s) required for the propagation of feature annotation.</text>
</comment>
<comment type="cofactor">
    <cofactor evidence="8">
        <name>Mg(2+)</name>
        <dbReference type="ChEBI" id="CHEBI:18420"/>
    </cofactor>
</comment>
<comment type="caution">
    <text evidence="10">The sequence shown here is derived from an EMBL/GenBank/DDBJ whole genome shotgun (WGS) entry which is preliminary data.</text>
</comment>
<dbReference type="InterPro" id="IPR029044">
    <property type="entry name" value="Nucleotide-diphossugar_trans"/>
</dbReference>
<evidence type="ECO:0000256" key="2">
    <source>
        <dbReference type="ARBA" id="ARBA00022679"/>
    </source>
</evidence>
<keyword evidence="2 8" id="KW-0808">Transferase</keyword>
<evidence type="ECO:0000256" key="7">
    <source>
        <dbReference type="ARBA" id="ARBA00023150"/>
    </source>
</evidence>